<dbReference type="Proteomes" id="UP000179013">
    <property type="component" value="Unassembled WGS sequence"/>
</dbReference>
<dbReference type="AlphaFoldDB" id="A0A1F7X8N3"/>
<comment type="caution">
    <text evidence="1">The sequence shown here is derived from an EMBL/GenBank/DDBJ whole genome shotgun (WGS) entry which is preliminary data.</text>
</comment>
<dbReference type="EMBL" id="MGFU01000066">
    <property type="protein sequence ID" value="OGM11129.1"/>
    <property type="molecule type" value="Genomic_DNA"/>
</dbReference>
<proteinExistence type="predicted"/>
<evidence type="ECO:0000313" key="1">
    <source>
        <dbReference type="EMBL" id="OGM11129.1"/>
    </source>
</evidence>
<protein>
    <submittedName>
        <fullName evidence="1">Uncharacterized protein</fullName>
    </submittedName>
</protein>
<evidence type="ECO:0000313" key="2">
    <source>
        <dbReference type="Proteomes" id="UP000179013"/>
    </source>
</evidence>
<gene>
    <name evidence="1" type="ORF">A2V80_00370</name>
</gene>
<name>A0A1F7X8N3_9BACT</name>
<accession>A0A1F7X8N3</accession>
<organism evidence="1 2">
    <name type="scientific">Candidatus Woesebacteria bacterium RBG_16_39_8b</name>
    <dbReference type="NCBI Taxonomy" id="1802482"/>
    <lineage>
        <taxon>Bacteria</taxon>
        <taxon>Candidatus Woeseibacteriota</taxon>
    </lineage>
</organism>
<reference evidence="1 2" key="1">
    <citation type="journal article" date="2016" name="Nat. Commun.">
        <title>Thousands of microbial genomes shed light on interconnected biogeochemical processes in an aquifer system.</title>
        <authorList>
            <person name="Anantharaman K."/>
            <person name="Brown C.T."/>
            <person name="Hug L.A."/>
            <person name="Sharon I."/>
            <person name="Castelle C.J."/>
            <person name="Probst A.J."/>
            <person name="Thomas B.C."/>
            <person name="Singh A."/>
            <person name="Wilkins M.J."/>
            <person name="Karaoz U."/>
            <person name="Brodie E.L."/>
            <person name="Williams K.H."/>
            <person name="Hubbard S.S."/>
            <person name="Banfield J.F."/>
        </authorList>
    </citation>
    <scope>NUCLEOTIDE SEQUENCE [LARGE SCALE GENOMIC DNA]</scope>
</reference>
<sequence length="146" mass="16991">MWTRERIAPFLDHSGNIPEYKQSQLWVRGRKYLGRDVPEGFFRIQDFCVSQGVSTDSLVPDLTYTLQGAEYLIQHATGKYPDLLTREGIRQAMGYLNMARYFERGALRQFPDLQTVIKEELLKLPNGKEVLDQISQIPEYEDLFKS</sequence>